<evidence type="ECO:0000259" key="6">
    <source>
        <dbReference type="Pfam" id="PF02837"/>
    </source>
</evidence>
<sequence>MRIPIPALNSLRLILLLIVVGIHSATQASSLRQVINLAGDDWQEAIGDTIDLGEIPAGLQWASSEVPTTGLARKLKSTDNKWMYNNVEPHKYLDANGQFKVTEDRSAWFRRSVQISSQMLEGHRVYLTVAGMSYRSAVFVNGVQAGESIQSTVPLDFDLTDYVKAGENELVLVVTTREGLIDPAAAVYVAPSMGALAGVRGPIRLEFRPEIFVEDVFVKTSVQNKNIEFELSIQNDTVQTAELTPKVRVKSLRDPLNVVGQFSGSPVELAADTVSITDIKADWVAPVLWSATSPEMYIAEVSLYDGSRLVDQYEQTFGFREFSIQGKDFLLNGERVVLRRSTSLAPLGTVDLTPHRHAQTIEDLAPLNSIRQHLGANDPDLIHRANMEGILVTPEAAYSWVKIYPHDADKVAAWLPGTLDYYKRWAKQMRNEPSVVIYSLANETYWERNLPEEMAVAEQIVKVMREMDPTRPFQADGDNDWNKLLDITNIHYPEGTAGTLRLEYPNSGLQVPNDLQWLTREGGRAWRANFKWDRPLVIGEFGGGGDWNSCASYGGDDVFDWIKWQKNTRGGMDYGASDAERDNYYIDNLRRMVDFYRYMGVAGMTPWSGDKAELLKAMRVAPIDFQANVDSGGVFKRKLAVFNDEVRPLNAIEYYLTVDGILVEESRIDFYLKPGGLWSQVIELPVPEVDATTEAEFLVRLIWKRGAKDVEVDRYDESIYIVPDYDLSAMAQSIVLIDPEGSLDHSLEQFGLTGVDRLQGTQIPVGKKLAVIGTGGFRKQLQDSLDAFVAAGGVVLMLPQDSWQPYRIELPERDMRHAATQAWARMPEHPALKDMNEAQLSFWNENNVVSYGTFKKPQLGPMQVIADAGGRFGLSWSPLLDIPVGQGAFLMTTFELTTPEPAARQLLANLIRYGVERLPRTTVEFSVLSGENQAMREALDLSGALYQTELAATGPILVDQSASFDVADLQAALDDGRTLWLHGFTPETLEKVASLLPEGASLAAVPDEYAGTMPVTEDPFLAGLSNFDFAWYMPKMYHGGPIFEFANVTVDAGDWTLDLNPFESDVKHLTQPAYLMKFNTGAGTIIFDTLNWEAAVGTLTEKALRIVSSMLTNLGVGFEFAKPVDYDYSFVDLASFANMGYMDSVADDGVGGWSDQGQNDMRFFLINHSGKGNGEEDGMDMPVPDFPTDVEFVNVPYQLVDPKANANKAVLSFGSEKHGAKLMRSTDEIPVNAKADMIWALHTLSWAGGENGDLLAEYTLRYADGSEATIPVRRFIEVGDWHSPSQYPNGAIAWTGYNLVNSNVGIHSSSWKNPHPEKEIASISIQAGLSDSQYLLLAITLGREIQEKSVVLDLNFEEATAMPDMHWSASAPELVEDGLRFEHGQYALVKRGDLAPSVDLLQQPFSIMIDFTPTAKPDGYYGGLIELGSFRIMLQQHSMRLHVATLDAEGKRMQLQSSDPLTLGERVQFEFQSDGRKAVLLRNGRVDVVSDASLPNYLLEQIRFGVAGGQNYYFNGIIHQAQAARMQVLEDTI</sequence>
<dbReference type="InterPro" id="IPR006102">
    <property type="entry name" value="Ig-like_GH2"/>
</dbReference>
<dbReference type="InterPro" id="IPR013783">
    <property type="entry name" value="Ig-like_fold"/>
</dbReference>
<name>A0ABZ0RJG0_9BACT</name>
<evidence type="ECO:0000256" key="3">
    <source>
        <dbReference type="ARBA" id="ARBA00023295"/>
    </source>
</evidence>
<dbReference type="PANTHER" id="PTHR42732:SF1">
    <property type="entry name" value="BETA-MANNOSIDASE"/>
    <property type="match status" value="1"/>
</dbReference>
<dbReference type="Pfam" id="PF00703">
    <property type="entry name" value="Glyco_hydro_2"/>
    <property type="match status" value="1"/>
</dbReference>
<dbReference type="InterPro" id="IPR017853">
    <property type="entry name" value="GH"/>
</dbReference>
<comment type="similarity">
    <text evidence="1">Belongs to the glycosyl hydrolase 2 family.</text>
</comment>
<evidence type="ECO:0000259" key="4">
    <source>
        <dbReference type="Pfam" id="PF00703"/>
    </source>
</evidence>
<keyword evidence="2 7" id="KW-0378">Hydrolase</keyword>
<keyword evidence="3" id="KW-0326">Glycosidase</keyword>
<dbReference type="InterPro" id="IPR036156">
    <property type="entry name" value="Beta-gal/glucu_dom_sf"/>
</dbReference>
<dbReference type="Pfam" id="PF02837">
    <property type="entry name" value="Glyco_hydro_2_N"/>
    <property type="match status" value="1"/>
</dbReference>
<evidence type="ECO:0000313" key="7">
    <source>
        <dbReference type="EMBL" id="WPJ95613.1"/>
    </source>
</evidence>
<dbReference type="Pfam" id="PF02836">
    <property type="entry name" value="Glyco_hydro_2_C"/>
    <property type="match status" value="1"/>
</dbReference>
<dbReference type="SUPFAM" id="SSF49303">
    <property type="entry name" value="beta-Galactosidase/glucuronidase domain"/>
    <property type="match status" value="1"/>
</dbReference>
<dbReference type="InterPro" id="IPR051913">
    <property type="entry name" value="GH2_Domain-Containing"/>
</dbReference>
<dbReference type="Proteomes" id="UP001324993">
    <property type="component" value="Chromosome"/>
</dbReference>
<evidence type="ECO:0000256" key="2">
    <source>
        <dbReference type="ARBA" id="ARBA00022801"/>
    </source>
</evidence>
<evidence type="ECO:0000313" key="8">
    <source>
        <dbReference type="Proteomes" id="UP001324993"/>
    </source>
</evidence>
<gene>
    <name evidence="7" type="ORF">SH580_19530</name>
</gene>
<dbReference type="SUPFAM" id="SSF51445">
    <property type="entry name" value="(Trans)glycosidases"/>
    <property type="match status" value="1"/>
</dbReference>
<feature type="domain" description="Glycoside hydrolase family 2 immunoglobulin-like beta-sandwich" evidence="4">
    <location>
        <begin position="212"/>
        <end position="320"/>
    </location>
</feature>
<feature type="domain" description="Glycoside hydrolase family 2 catalytic" evidence="5">
    <location>
        <begin position="403"/>
        <end position="488"/>
    </location>
</feature>
<dbReference type="GO" id="GO:0016787">
    <property type="term" value="F:hydrolase activity"/>
    <property type="evidence" value="ECO:0007669"/>
    <property type="project" value="UniProtKB-KW"/>
</dbReference>
<evidence type="ECO:0000259" key="5">
    <source>
        <dbReference type="Pfam" id="PF02836"/>
    </source>
</evidence>
<dbReference type="SUPFAM" id="SSF49785">
    <property type="entry name" value="Galactose-binding domain-like"/>
    <property type="match status" value="1"/>
</dbReference>
<evidence type="ECO:0000256" key="1">
    <source>
        <dbReference type="ARBA" id="ARBA00007401"/>
    </source>
</evidence>
<dbReference type="RefSeq" id="WP_319832492.1">
    <property type="nucleotide sequence ID" value="NZ_CP138858.1"/>
</dbReference>
<dbReference type="InterPro" id="IPR006104">
    <property type="entry name" value="Glyco_hydro_2_N"/>
</dbReference>
<dbReference type="Gene3D" id="2.60.40.10">
    <property type="entry name" value="Immunoglobulins"/>
    <property type="match status" value="1"/>
</dbReference>
<dbReference type="InterPro" id="IPR006103">
    <property type="entry name" value="Glyco_hydro_2_cat"/>
</dbReference>
<proteinExistence type="inferred from homology"/>
<dbReference type="Gene3D" id="2.60.120.260">
    <property type="entry name" value="Galactose-binding domain-like"/>
    <property type="match status" value="1"/>
</dbReference>
<keyword evidence="8" id="KW-1185">Reference proteome</keyword>
<accession>A0ABZ0RJG0</accession>
<dbReference type="InterPro" id="IPR008979">
    <property type="entry name" value="Galactose-bd-like_sf"/>
</dbReference>
<dbReference type="Gene3D" id="3.20.20.80">
    <property type="entry name" value="Glycosidases"/>
    <property type="match status" value="1"/>
</dbReference>
<reference evidence="7 8" key="1">
    <citation type="submission" date="2023-11" db="EMBL/GenBank/DDBJ databases">
        <title>Coraliomargarita sp. nov., isolated from marine algae.</title>
        <authorList>
            <person name="Lee J.K."/>
            <person name="Baek J.H."/>
            <person name="Kim J.M."/>
            <person name="Choi D.G."/>
            <person name="Jeon C.O."/>
        </authorList>
    </citation>
    <scope>NUCLEOTIDE SEQUENCE [LARGE SCALE GENOMIC DNA]</scope>
    <source>
        <strain evidence="7 8">J2-16</strain>
    </source>
</reference>
<protein>
    <submittedName>
        <fullName evidence="7">Glycoside hydrolase family 2 TIM barrel-domain containing protein</fullName>
    </submittedName>
</protein>
<dbReference type="PANTHER" id="PTHR42732">
    <property type="entry name" value="BETA-GALACTOSIDASE"/>
    <property type="match status" value="1"/>
</dbReference>
<organism evidence="7 8">
    <name type="scientific">Coraliomargarita algicola</name>
    <dbReference type="NCBI Taxonomy" id="3092156"/>
    <lineage>
        <taxon>Bacteria</taxon>
        <taxon>Pseudomonadati</taxon>
        <taxon>Verrucomicrobiota</taxon>
        <taxon>Opitutia</taxon>
        <taxon>Puniceicoccales</taxon>
        <taxon>Coraliomargaritaceae</taxon>
        <taxon>Coraliomargarita</taxon>
    </lineage>
</organism>
<dbReference type="EMBL" id="CP138858">
    <property type="protein sequence ID" value="WPJ95613.1"/>
    <property type="molecule type" value="Genomic_DNA"/>
</dbReference>
<feature type="domain" description="Glycosyl hydrolases family 2 sugar binding" evidence="6">
    <location>
        <begin position="81"/>
        <end position="174"/>
    </location>
</feature>